<evidence type="ECO:0000313" key="1">
    <source>
        <dbReference type="EMBL" id="GAA2176294.1"/>
    </source>
</evidence>
<dbReference type="Proteomes" id="UP001501599">
    <property type="component" value="Unassembled WGS sequence"/>
</dbReference>
<name>A0ABN3AZ05_9MICO</name>
<sequence length="183" mass="18717">MPQEDPANPVPLPDSTPPGTSLAIGDSMLVRNATGVLEESEAWSIIRYTVTGIERGDDAYLQGIDDAEAYQGGGSVWYVRGRVEVVALFGRAIDGVVGGTIAGIQSDGQGAAGVFAVGAEAPGCSGNFMVTAAQVGTAEDTCTVALALPGTEVVGAYFYGDGTVPNGGSSTDPYWVDPIVWRA</sequence>
<protein>
    <submittedName>
        <fullName evidence="1">Uncharacterized protein</fullName>
    </submittedName>
</protein>
<proteinExistence type="predicted"/>
<keyword evidence="2" id="KW-1185">Reference proteome</keyword>
<evidence type="ECO:0000313" key="2">
    <source>
        <dbReference type="Proteomes" id="UP001501599"/>
    </source>
</evidence>
<reference evidence="1 2" key="1">
    <citation type="journal article" date="2019" name="Int. J. Syst. Evol. Microbiol.">
        <title>The Global Catalogue of Microorganisms (GCM) 10K type strain sequencing project: providing services to taxonomists for standard genome sequencing and annotation.</title>
        <authorList>
            <consortium name="The Broad Institute Genomics Platform"/>
            <consortium name="The Broad Institute Genome Sequencing Center for Infectious Disease"/>
            <person name="Wu L."/>
            <person name="Ma J."/>
        </authorList>
    </citation>
    <scope>NUCLEOTIDE SEQUENCE [LARGE SCALE GENOMIC DNA]</scope>
    <source>
        <strain evidence="1 2">JCM 16026</strain>
    </source>
</reference>
<gene>
    <name evidence="1" type="ORF">GCM10009846_29510</name>
</gene>
<dbReference type="EMBL" id="BAAAQT010000008">
    <property type="protein sequence ID" value="GAA2176294.1"/>
    <property type="molecule type" value="Genomic_DNA"/>
</dbReference>
<organism evidence="1 2">
    <name type="scientific">Agrococcus versicolor</name>
    <dbReference type="NCBI Taxonomy" id="501482"/>
    <lineage>
        <taxon>Bacteria</taxon>
        <taxon>Bacillati</taxon>
        <taxon>Actinomycetota</taxon>
        <taxon>Actinomycetes</taxon>
        <taxon>Micrococcales</taxon>
        <taxon>Microbacteriaceae</taxon>
        <taxon>Agrococcus</taxon>
    </lineage>
</organism>
<accession>A0ABN3AZ05</accession>
<comment type="caution">
    <text evidence="1">The sequence shown here is derived from an EMBL/GenBank/DDBJ whole genome shotgun (WGS) entry which is preliminary data.</text>
</comment>